<comment type="similarity">
    <text evidence="1">Belongs to the carbohydrate kinase PfkB family.</text>
</comment>
<dbReference type="Proteomes" id="UP000622610">
    <property type="component" value="Unassembled WGS sequence"/>
</dbReference>
<keyword evidence="2" id="KW-0808">Transferase</keyword>
<evidence type="ECO:0000259" key="4">
    <source>
        <dbReference type="Pfam" id="PF00294"/>
    </source>
</evidence>
<dbReference type="RefSeq" id="WP_188367359.1">
    <property type="nucleotide sequence ID" value="NZ_BMDT01000004.1"/>
</dbReference>
<evidence type="ECO:0000313" key="5">
    <source>
        <dbReference type="EMBL" id="GGI65522.1"/>
    </source>
</evidence>
<evidence type="ECO:0000256" key="1">
    <source>
        <dbReference type="ARBA" id="ARBA00010688"/>
    </source>
</evidence>
<dbReference type="PANTHER" id="PTHR43320">
    <property type="entry name" value="SUGAR KINASE"/>
    <property type="match status" value="1"/>
</dbReference>
<evidence type="ECO:0000313" key="6">
    <source>
        <dbReference type="Proteomes" id="UP000622610"/>
    </source>
</evidence>
<feature type="domain" description="Carbohydrate kinase PfkB" evidence="4">
    <location>
        <begin position="257"/>
        <end position="308"/>
    </location>
</feature>
<name>A0A917JG70_9ENTE</name>
<dbReference type="AlphaFoldDB" id="A0A917JG70"/>
<sequence length="328" mass="36452">MKILAFGEVMMRLNPNGFKKMTQTDSMDFSFTGTGLNILAGLAQNGYDTTMLTALPDNNLGKTAAANIRKLNVSDRKISYSGNHLGIYILELGYGGRPSEVTYLDRAHSAFNEWEVSEADLEQALENVDLIHICGIALSTSAISRKNALTLAKKASEKGIEICFDFNFRASLNNEEGMTSLLAAYHEILPLVTIVFGSLRDLQELLKIPGETEEDVVQTFMLNYGIRIFSGTYRHQEGNQKQLQGFVYQGNKKVVSDKITYEVWDRIGTGDAFVAGILTGLIEKWAFEKTVKYGVYNAVLAHTTVGDSPVLSKEFVLNYMEKQVDVIR</sequence>
<dbReference type="EMBL" id="BMDT01000004">
    <property type="protein sequence ID" value="GGI65522.1"/>
    <property type="molecule type" value="Genomic_DNA"/>
</dbReference>
<dbReference type="GO" id="GO:0016301">
    <property type="term" value="F:kinase activity"/>
    <property type="evidence" value="ECO:0007669"/>
    <property type="project" value="UniProtKB-KW"/>
</dbReference>
<dbReference type="CDD" id="cd01166">
    <property type="entry name" value="KdgK"/>
    <property type="match status" value="1"/>
</dbReference>
<dbReference type="SUPFAM" id="SSF53613">
    <property type="entry name" value="Ribokinase-like"/>
    <property type="match status" value="1"/>
</dbReference>
<gene>
    <name evidence="5" type="ORF">GCM10011482_11760</name>
</gene>
<dbReference type="InterPro" id="IPR052700">
    <property type="entry name" value="Carb_kinase_PfkB-like"/>
</dbReference>
<dbReference type="Pfam" id="PF00294">
    <property type="entry name" value="PfkB"/>
    <property type="match status" value="2"/>
</dbReference>
<proteinExistence type="inferred from homology"/>
<keyword evidence="3 5" id="KW-0418">Kinase</keyword>
<reference evidence="5" key="2">
    <citation type="submission" date="2020-09" db="EMBL/GenBank/DDBJ databases">
        <authorList>
            <person name="Sun Q."/>
            <person name="Sedlacek I."/>
        </authorList>
    </citation>
    <scope>NUCLEOTIDE SEQUENCE</scope>
    <source>
        <strain evidence="5">CCM 8433</strain>
    </source>
</reference>
<evidence type="ECO:0000256" key="3">
    <source>
        <dbReference type="ARBA" id="ARBA00022777"/>
    </source>
</evidence>
<dbReference type="InterPro" id="IPR011611">
    <property type="entry name" value="PfkB_dom"/>
</dbReference>
<dbReference type="PANTHER" id="PTHR43320:SF2">
    <property type="entry name" value="2-DEHYDRO-3-DEOXYGLUCONOKINASE_2-DEHYDRO-3-DEOXYGALACTONOKINASE"/>
    <property type="match status" value="1"/>
</dbReference>
<feature type="domain" description="Carbohydrate kinase PfkB" evidence="4">
    <location>
        <begin position="2"/>
        <end position="219"/>
    </location>
</feature>
<protein>
    <submittedName>
        <fullName evidence="5">Carbohydrate kinase</fullName>
    </submittedName>
</protein>
<dbReference type="InterPro" id="IPR029056">
    <property type="entry name" value="Ribokinase-like"/>
</dbReference>
<reference evidence="5" key="1">
    <citation type="journal article" date="2014" name="Int. J. Syst. Evol. Microbiol.">
        <title>Complete genome sequence of Corynebacterium casei LMG S-19264T (=DSM 44701T), isolated from a smear-ripened cheese.</title>
        <authorList>
            <consortium name="US DOE Joint Genome Institute (JGI-PGF)"/>
            <person name="Walter F."/>
            <person name="Albersmeier A."/>
            <person name="Kalinowski J."/>
            <person name="Ruckert C."/>
        </authorList>
    </citation>
    <scope>NUCLEOTIDE SEQUENCE</scope>
    <source>
        <strain evidence="5">CCM 8433</strain>
    </source>
</reference>
<comment type="caution">
    <text evidence="5">The sequence shown here is derived from an EMBL/GenBank/DDBJ whole genome shotgun (WGS) entry which is preliminary data.</text>
</comment>
<evidence type="ECO:0000256" key="2">
    <source>
        <dbReference type="ARBA" id="ARBA00022679"/>
    </source>
</evidence>
<keyword evidence="6" id="KW-1185">Reference proteome</keyword>
<dbReference type="Gene3D" id="3.40.1190.20">
    <property type="match status" value="1"/>
</dbReference>
<organism evidence="5 6">
    <name type="scientific">Enterococcus alcedinis</name>
    <dbReference type="NCBI Taxonomy" id="1274384"/>
    <lineage>
        <taxon>Bacteria</taxon>
        <taxon>Bacillati</taxon>
        <taxon>Bacillota</taxon>
        <taxon>Bacilli</taxon>
        <taxon>Lactobacillales</taxon>
        <taxon>Enterococcaceae</taxon>
        <taxon>Enterococcus</taxon>
    </lineage>
</organism>
<accession>A0A917JG70</accession>